<accession>A0A8J4YAC7</accession>
<organism evidence="3 4">
    <name type="scientific">Chionoecetes opilio</name>
    <name type="common">Atlantic snow crab</name>
    <name type="synonym">Cancer opilio</name>
    <dbReference type="NCBI Taxonomy" id="41210"/>
    <lineage>
        <taxon>Eukaryota</taxon>
        <taxon>Metazoa</taxon>
        <taxon>Ecdysozoa</taxon>
        <taxon>Arthropoda</taxon>
        <taxon>Crustacea</taxon>
        <taxon>Multicrustacea</taxon>
        <taxon>Malacostraca</taxon>
        <taxon>Eumalacostraca</taxon>
        <taxon>Eucarida</taxon>
        <taxon>Decapoda</taxon>
        <taxon>Pleocyemata</taxon>
        <taxon>Brachyura</taxon>
        <taxon>Eubrachyura</taxon>
        <taxon>Majoidea</taxon>
        <taxon>Majidae</taxon>
        <taxon>Chionoecetes</taxon>
    </lineage>
</organism>
<evidence type="ECO:0000313" key="3">
    <source>
        <dbReference type="EMBL" id="KAG0724313.1"/>
    </source>
</evidence>
<evidence type="ECO:0000256" key="1">
    <source>
        <dbReference type="SAM" id="MobiDB-lite"/>
    </source>
</evidence>
<dbReference type="Proteomes" id="UP000770661">
    <property type="component" value="Unassembled WGS sequence"/>
</dbReference>
<evidence type="ECO:0000256" key="2">
    <source>
        <dbReference type="SAM" id="Phobius"/>
    </source>
</evidence>
<proteinExistence type="predicted"/>
<name>A0A8J4YAC7_CHIOP</name>
<keyword evidence="2" id="KW-1133">Transmembrane helix</keyword>
<dbReference type="AlphaFoldDB" id="A0A8J4YAC7"/>
<dbReference type="EMBL" id="JACEEZ010007069">
    <property type="protein sequence ID" value="KAG0724313.1"/>
    <property type="molecule type" value="Genomic_DNA"/>
</dbReference>
<comment type="caution">
    <text evidence="3">The sequence shown here is derived from an EMBL/GenBank/DDBJ whole genome shotgun (WGS) entry which is preliminary data.</text>
</comment>
<reference evidence="3" key="1">
    <citation type="submission" date="2020-07" db="EMBL/GenBank/DDBJ databases">
        <title>The High-quality genome of the commercially important snow crab, Chionoecetes opilio.</title>
        <authorList>
            <person name="Jeong J.-H."/>
            <person name="Ryu S."/>
        </authorList>
    </citation>
    <scope>NUCLEOTIDE SEQUENCE</scope>
    <source>
        <strain evidence="3">MADBK_172401_WGS</strain>
        <tissue evidence="3">Digestive gland</tissue>
    </source>
</reference>
<evidence type="ECO:0000313" key="4">
    <source>
        <dbReference type="Proteomes" id="UP000770661"/>
    </source>
</evidence>
<feature type="transmembrane region" description="Helical" evidence="2">
    <location>
        <begin position="27"/>
        <end position="52"/>
    </location>
</feature>
<keyword evidence="2" id="KW-0812">Transmembrane</keyword>
<gene>
    <name evidence="3" type="ORF">GWK47_040818</name>
</gene>
<feature type="region of interest" description="Disordered" evidence="1">
    <location>
        <begin position="151"/>
        <end position="190"/>
    </location>
</feature>
<keyword evidence="2" id="KW-0472">Membrane</keyword>
<dbReference type="OrthoDB" id="10638980at2759"/>
<sequence length="190" mass="20655">MHTMSTELPTMADEVGKEHLTVKWTTAALVVGHSLLAAGVLLMILIFIFTYLRRGKHNHHPKAFVPLPTPPVCRRQLSVHTVYPPTPPITREQLSIYTICRPTPPDSPLISVGTLGKSSLSSPSFRSSPRFHRSLFSDRLNPRLHRVLLPGTPPLLPHSGSAPPIASLPGSPQPKAPQRSNSLPGCSADP</sequence>
<protein>
    <submittedName>
        <fullName evidence="3">Uncharacterized protein</fullName>
    </submittedName>
</protein>
<keyword evidence="4" id="KW-1185">Reference proteome</keyword>